<evidence type="ECO:0000313" key="1">
    <source>
        <dbReference type="EMBL" id="MCX2979482.1"/>
    </source>
</evidence>
<reference evidence="1" key="1">
    <citation type="submission" date="2019-02" db="EMBL/GenBank/DDBJ databases">
        <authorList>
            <person name="Li S.-H."/>
        </authorList>
    </citation>
    <scope>NUCLEOTIDE SEQUENCE</scope>
    <source>
        <strain evidence="1">IMCC14734</strain>
    </source>
</reference>
<proteinExistence type="predicted"/>
<comment type="caution">
    <text evidence="1">The sequence shown here is derived from an EMBL/GenBank/DDBJ whole genome shotgun (WGS) entry which is preliminary data.</text>
</comment>
<gene>
    <name evidence="1" type="ORF">EYC98_01255</name>
</gene>
<dbReference type="Pfam" id="PF04325">
    <property type="entry name" value="DUF465"/>
    <property type="match status" value="1"/>
</dbReference>
<dbReference type="EMBL" id="SHNN01000001">
    <property type="protein sequence ID" value="MCX2979482.1"/>
    <property type="molecule type" value="Genomic_DNA"/>
</dbReference>
<dbReference type="Proteomes" id="UP001143362">
    <property type="component" value="Unassembled WGS sequence"/>
</dbReference>
<protein>
    <submittedName>
        <fullName evidence="1">DUF465 domain-containing protein</fullName>
    </submittedName>
</protein>
<accession>A0ABT3TB25</accession>
<dbReference type="RefSeq" id="WP_279244870.1">
    <property type="nucleotide sequence ID" value="NZ_SHNN01000001.1"/>
</dbReference>
<dbReference type="InterPro" id="IPR007420">
    <property type="entry name" value="DUF465"/>
</dbReference>
<evidence type="ECO:0000313" key="2">
    <source>
        <dbReference type="Proteomes" id="UP001143362"/>
    </source>
</evidence>
<dbReference type="InterPro" id="IPR038444">
    <property type="entry name" value="DUF465_sf"/>
</dbReference>
<keyword evidence="2" id="KW-1185">Reference proteome</keyword>
<dbReference type="Gene3D" id="6.10.280.50">
    <property type="match status" value="1"/>
</dbReference>
<name>A0ABT3TB25_9GAMM</name>
<sequence>MLPPDDNDFEDEAPAQLSLAARILRLQHEHRNLDLRIAELYEFAYLDQLQLQRLKKKKLLIKDAIELLKDDLIPDLDA</sequence>
<organism evidence="1 2">
    <name type="scientific">Candidatus Litorirhabdus singularis</name>
    <dbReference type="NCBI Taxonomy" id="2518993"/>
    <lineage>
        <taxon>Bacteria</taxon>
        <taxon>Pseudomonadati</taxon>
        <taxon>Pseudomonadota</taxon>
        <taxon>Gammaproteobacteria</taxon>
        <taxon>Cellvibrionales</taxon>
        <taxon>Halieaceae</taxon>
        <taxon>Candidatus Litorirhabdus</taxon>
    </lineage>
</organism>